<dbReference type="GO" id="GO:0016787">
    <property type="term" value="F:hydrolase activity"/>
    <property type="evidence" value="ECO:0007669"/>
    <property type="project" value="UniProtKB-UniRule"/>
</dbReference>
<keyword evidence="5" id="KW-1185">Reference proteome</keyword>
<keyword evidence="2" id="KW-0378">Hydrolase</keyword>
<evidence type="ECO:0000313" key="4">
    <source>
        <dbReference type="EMBL" id="ANU08362.1"/>
    </source>
</evidence>
<dbReference type="SUPFAM" id="SSF52151">
    <property type="entry name" value="FabD/lysophospholipase-like"/>
    <property type="match status" value="1"/>
</dbReference>
<organism evidence="4 5">
    <name type="scientific">Paraurantiacibacter namhicola</name>
    <dbReference type="NCBI Taxonomy" id="645517"/>
    <lineage>
        <taxon>Bacteria</taxon>
        <taxon>Pseudomonadati</taxon>
        <taxon>Pseudomonadota</taxon>
        <taxon>Alphaproteobacteria</taxon>
        <taxon>Sphingomonadales</taxon>
        <taxon>Erythrobacteraceae</taxon>
        <taxon>Paraurantiacibacter</taxon>
    </lineage>
</organism>
<evidence type="ECO:0000313" key="5">
    <source>
        <dbReference type="Proteomes" id="UP000092698"/>
    </source>
</evidence>
<dbReference type="OrthoDB" id="7401351at2"/>
<feature type="active site" description="Proton acceptor" evidence="2">
    <location>
        <position position="199"/>
    </location>
</feature>
<comment type="caution">
    <text evidence="2">Lacks conserved residue(s) required for the propagation of feature annotation.</text>
</comment>
<evidence type="ECO:0000259" key="3">
    <source>
        <dbReference type="PROSITE" id="PS51635"/>
    </source>
</evidence>
<dbReference type="GO" id="GO:0016042">
    <property type="term" value="P:lipid catabolic process"/>
    <property type="evidence" value="ECO:0007669"/>
    <property type="project" value="UniProtKB-UniRule"/>
</dbReference>
<dbReference type="AlphaFoldDB" id="A0A1C7DAG2"/>
<feature type="short sequence motif" description="DGA/G" evidence="2">
    <location>
        <begin position="199"/>
        <end position="201"/>
    </location>
</feature>
<dbReference type="InterPro" id="IPR002641">
    <property type="entry name" value="PNPLA_dom"/>
</dbReference>
<dbReference type="InterPro" id="IPR016035">
    <property type="entry name" value="Acyl_Trfase/lysoPLipase"/>
</dbReference>
<evidence type="ECO:0000256" key="2">
    <source>
        <dbReference type="PROSITE-ProRule" id="PRU01161"/>
    </source>
</evidence>
<accession>A0A1C7DAG2</accession>
<dbReference type="PATRIC" id="fig|645517.4.peg.2058"/>
<proteinExistence type="predicted"/>
<reference evidence="4 5" key="1">
    <citation type="submission" date="2016-07" db="EMBL/GenBank/DDBJ databases">
        <title>Complete genome sequence of Altererythrobacter namhicola JCM 16345T, containing esterase-encoding genes.</title>
        <authorList>
            <person name="Cheng H."/>
            <person name="Wu Y.-H."/>
            <person name="Jian S.-L."/>
            <person name="Huo Y.-Y."/>
            <person name="Wang C.-S."/>
            <person name="Xu X.-W."/>
        </authorList>
    </citation>
    <scope>NUCLEOTIDE SEQUENCE [LARGE SCALE GENOMIC DNA]</scope>
    <source>
        <strain evidence="4 5">JCM 16345</strain>
    </source>
</reference>
<name>A0A1C7DAG2_9SPHN</name>
<keyword evidence="2" id="KW-0442">Lipid degradation</keyword>
<dbReference type="RefSeq" id="WP_067788397.1">
    <property type="nucleotide sequence ID" value="NZ_CP016545.1"/>
</dbReference>
<keyword evidence="1 2" id="KW-0443">Lipid metabolism</keyword>
<dbReference type="PROSITE" id="PS51635">
    <property type="entry name" value="PNPLA"/>
    <property type="match status" value="1"/>
</dbReference>
<feature type="active site" description="Nucleophile" evidence="2">
    <location>
        <position position="45"/>
    </location>
</feature>
<sequence>MAFDPSQFAQVVFSGGGIRCFWHGGFLSELGDIEAFAPQRISGVSGGALSGAAWIGGVETDLRAVMDEAFRHTQSNIAAGKSNYTPHEEVYRAVVETALDARAIERICDGPSFQIFLSAPPRWMPAKLMAALMLVAYKADQNVRSTPHLEWPRALGLQNLCVDARAAARQGTLVDLIVAAATIPPVFDVPVWEGRRVLDGGMHDKAPMPQPDEGRTFVLMTSRYDNCPDVPGRTYVMPSEAVAADKIDFTQPDKVQQTWDQGVRDAKSWLASGDTAD</sequence>
<dbReference type="Pfam" id="PF01734">
    <property type="entry name" value="Patatin"/>
    <property type="match status" value="1"/>
</dbReference>
<dbReference type="EMBL" id="CP016545">
    <property type="protein sequence ID" value="ANU08362.1"/>
    <property type="molecule type" value="Genomic_DNA"/>
</dbReference>
<dbReference type="Gene3D" id="3.40.1090.10">
    <property type="entry name" value="Cytosolic phospholipase A2 catalytic domain"/>
    <property type="match status" value="1"/>
</dbReference>
<dbReference type="Proteomes" id="UP000092698">
    <property type="component" value="Chromosome"/>
</dbReference>
<dbReference type="KEGG" id="anh:A6F65_02075"/>
<gene>
    <name evidence="4" type="ORF">A6F65_02075</name>
</gene>
<dbReference type="STRING" id="645517.A6F65_02075"/>
<feature type="domain" description="PNPLA" evidence="3">
    <location>
        <begin position="11"/>
        <end position="212"/>
    </location>
</feature>
<feature type="short sequence motif" description="GXSXG" evidence="2">
    <location>
        <begin position="43"/>
        <end position="47"/>
    </location>
</feature>
<evidence type="ECO:0000256" key="1">
    <source>
        <dbReference type="ARBA" id="ARBA00023098"/>
    </source>
</evidence>
<protein>
    <submittedName>
        <fullName evidence="4">Patatin-like phospholipase</fullName>
    </submittedName>
</protein>